<dbReference type="Proteomes" id="UP000716291">
    <property type="component" value="Unassembled WGS sequence"/>
</dbReference>
<organism evidence="1 2">
    <name type="scientific">Rhizopus oryzae</name>
    <name type="common">Mucormycosis agent</name>
    <name type="synonym">Rhizopus arrhizus var. delemar</name>
    <dbReference type="NCBI Taxonomy" id="64495"/>
    <lineage>
        <taxon>Eukaryota</taxon>
        <taxon>Fungi</taxon>
        <taxon>Fungi incertae sedis</taxon>
        <taxon>Mucoromycota</taxon>
        <taxon>Mucoromycotina</taxon>
        <taxon>Mucoromycetes</taxon>
        <taxon>Mucorales</taxon>
        <taxon>Mucorineae</taxon>
        <taxon>Rhizopodaceae</taxon>
        <taxon>Rhizopus</taxon>
    </lineage>
</organism>
<dbReference type="OrthoDB" id="2319724at2759"/>
<evidence type="ECO:0000313" key="1">
    <source>
        <dbReference type="EMBL" id="KAG1310964.1"/>
    </source>
</evidence>
<name>A0A9P6XD86_RHIOR</name>
<keyword evidence="2" id="KW-1185">Reference proteome</keyword>
<dbReference type="EMBL" id="JAANQT010000443">
    <property type="protein sequence ID" value="KAG1310964.1"/>
    <property type="molecule type" value="Genomic_DNA"/>
</dbReference>
<accession>A0A9P6XD86</accession>
<sequence>MSTFNTVERERIFRNPSNEKFGTPSLQEVVAPHIEAFNSISEFGEGQPGLLDYAVQDIGSVSVFDNADSSINVDSNGNSLASETQLR</sequence>
<dbReference type="AlphaFoldDB" id="A0A9P6XD86"/>
<reference evidence="1" key="1">
    <citation type="journal article" date="2020" name="Microb. Genom.">
        <title>Genetic diversity of clinical and environmental Mucorales isolates obtained from an investigation of mucormycosis cases among solid organ transplant recipients.</title>
        <authorList>
            <person name="Nguyen M.H."/>
            <person name="Kaul D."/>
            <person name="Muto C."/>
            <person name="Cheng S.J."/>
            <person name="Richter R.A."/>
            <person name="Bruno V.M."/>
            <person name="Liu G."/>
            <person name="Beyhan S."/>
            <person name="Sundermann A.J."/>
            <person name="Mounaud S."/>
            <person name="Pasculle A.W."/>
            <person name="Nierman W.C."/>
            <person name="Driscoll E."/>
            <person name="Cumbie R."/>
            <person name="Clancy C.J."/>
            <person name="Dupont C.L."/>
        </authorList>
    </citation>
    <scope>NUCLEOTIDE SEQUENCE</scope>
    <source>
        <strain evidence="1">GL11</strain>
    </source>
</reference>
<proteinExistence type="predicted"/>
<gene>
    <name evidence="1" type="ORF">G6F64_004157</name>
</gene>
<evidence type="ECO:0000313" key="2">
    <source>
        <dbReference type="Proteomes" id="UP000716291"/>
    </source>
</evidence>
<protein>
    <submittedName>
        <fullName evidence="1">Uncharacterized protein</fullName>
    </submittedName>
</protein>
<comment type="caution">
    <text evidence="1">The sequence shown here is derived from an EMBL/GenBank/DDBJ whole genome shotgun (WGS) entry which is preliminary data.</text>
</comment>